<accession>A0ABR9XN23</accession>
<name>A0ABR9XN23_9SPHI</name>
<proteinExistence type="predicted"/>
<dbReference type="InterPro" id="IPR026444">
    <property type="entry name" value="Secre_tail"/>
</dbReference>
<keyword evidence="1" id="KW-0732">Signal</keyword>
<evidence type="ECO:0000313" key="4">
    <source>
        <dbReference type="Proteomes" id="UP000632774"/>
    </source>
</evidence>
<feature type="domain" description="Secretion system C-terminal sorting" evidence="2">
    <location>
        <begin position="91"/>
        <end position="165"/>
    </location>
</feature>
<dbReference type="EMBL" id="JADFFM010000002">
    <property type="protein sequence ID" value="MBE9668774.1"/>
    <property type="molecule type" value="Genomic_DNA"/>
</dbReference>
<reference evidence="3 4" key="1">
    <citation type="submission" date="2020-10" db="EMBL/GenBank/DDBJ databases">
        <title>Mucilaginibacter mali sp. nov., isolated from rhizosphere soil of apple orchard.</title>
        <authorList>
            <person name="Lee J.-S."/>
            <person name="Kim H.S."/>
            <person name="Kim J.-S."/>
        </authorList>
    </citation>
    <scope>NUCLEOTIDE SEQUENCE [LARGE SCALE GENOMIC DNA]</scope>
    <source>
        <strain evidence="3 4">KCTC 23157</strain>
    </source>
</reference>
<feature type="signal peptide" evidence="1">
    <location>
        <begin position="1"/>
        <end position="23"/>
    </location>
</feature>
<comment type="caution">
    <text evidence="3">The sequence shown here is derived from an EMBL/GenBank/DDBJ whole genome shotgun (WGS) entry which is preliminary data.</text>
</comment>
<evidence type="ECO:0000313" key="3">
    <source>
        <dbReference type="EMBL" id="MBE9668774.1"/>
    </source>
</evidence>
<evidence type="ECO:0000259" key="2">
    <source>
        <dbReference type="Pfam" id="PF18962"/>
    </source>
</evidence>
<organism evidence="3 4">
    <name type="scientific">Mucilaginibacter boryungensis</name>
    <dbReference type="NCBI Taxonomy" id="768480"/>
    <lineage>
        <taxon>Bacteria</taxon>
        <taxon>Pseudomonadati</taxon>
        <taxon>Bacteroidota</taxon>
        <taxon>Sphingobacteriia</taxon>
        <taxon>Sphingobacteriales</taxon>
        <taxon>Sphingobacteriaceae</taxon>
        <taxon>Mucilaginibacter</taxon>
    </lineage>
</organism>
<dbReference type="RefSeq" id="WP_194108157.1">
    <property type="nucleotide sequence ID" value="NZ_JADFFM010000002.1"/>
</dbReference>
<evidence type="ECO:0000256" key="1">
    <source>
        <dbReference type="SAM" id="SignalP"/>
    </source>
</evidence>
<dbReference type="NCBIfam" id="TIGR04183">
    <property type="entry name" value="Por_Secre_tail"/>
    <property type="match status" value="1"/>
</dbReference>
<protein>
    <submittedName>
        <fullName evidence="3">T9SS type A sorting domain-containing protein</fullName>
    </submittedName>
</protein>
<keyword evidence="4" id="KW-1185">Reference proteome</keyword>
<dbReference type="Proteomes" id="UP000632774">
    <property type="component" value="Unassembled WGS sequence"/>
</dbReference>
<dbReference type="Pfam" id="PF18962">
    <property type="entry name" value="Por_Secre_tail"/>
    <property type="match status" value="1"/>
</dbReference>
<gene>
    <name evidence="3" type="ORF">IRJ18_20570</name>
</gene>
<sequence>MSKALSNLLLLLLAIFCCNFAFGQTLNRTVVSSGGGTATAGNIILAYNIGEPTANFLVNQAAGQALLTGFIQPDFDITLTAPNNISSQLVLFPNPTHTGVSKLDFKNIPDGSYQVDIVDAVGHVLYTKTILYAKNNNINVDLNVTNFKGGTYYVRVRNGSVQGQLKLIKL</sequence>
<feature type="chain" id="PRO_5046423415" evidence="1">
    <location>
        <begin position="24"/>
        <end position="170"/>
    </location>
</feature>